<reference evidence="3" key="1">
    <citation type="submission" date="2018-05" db="EMBL/GenBank/DDBJ databases">
        <authorList>
            <person name="Lanie J.A."/>
            <person name="Ng W.-L."/>
            <person name="Kazmierczak K.M."/>
            <person name="Andrzejewski T.M."/>
            <person name="Davidsen T.M."/>
            <person name="Wayne K.J."/>
            <person name="Tettelin H."/>
            <person name="Glass J.I."/>
            <person name="Rusch D."/>
            <person name="Podicherti R."/>
            <person name="Tsui H.-C.T."/>
            <person name="Winkler M.E."/>
        </authorList>
    </citation>
    <scope>NUCLEOTIDE SEQUENCE</scope>
</reference>
<gene>
    <name evidence="3" type="ORF">METZ01_LOCUS172483</name>
</gene>
<evidence type="ECO:0000313" key="3">
    <source>
        <dbReference type="EMBL" id="SVB19629.1"/>
    </source>
</evidence>
<accession>A0A382C199</accession>
<dbReference type="SUPFAM" id="SSF103473">
    <property type="entry name" value="MFS general substrate transporter"/>
    <property type="match status" value="1"/>
</dbReference>
<dbReference type="PANTHER" id="PTHR11360:SF284">
    <property type="entry name" value="EG:103B4.3 PROTEIN-RELATED"/>
    <property type="match status" value="1"/>
</dbReference>
<sequence>MFKADLRPAHLAIGSRRIHYGWVIVVIASTIGSITSAVRFAATALVPHLRDSASGLGWSYGAITLGFSLQWFVLGIVSPYVGWLGDRYGARRLLLFGAFLFIAGMLLTGIMTSLWQFYLFFGVMLGVSTTVFSILLVTGVTLWFRRRLGMAMGAMGSVQGIGTIAFL</sequence>
<feature type="non-terminal residue" evidence="3">
    <location>
        <position position="167"/>
    </location>
</feature>
<keyword evidence="1" id="KW-0472">Membrane</keyword>
<feature type="domain" description="Major facilitator superfamily (MFS) profile" evidence="2">
    <location>
        <begin position="25"/>
        <end position="167"/>
    </location>
</feature>
<evidence type="ECO:0000256" key="1">
    <source>
        <dbReference type="SAM" id="Phobius"/>
    </source>
</evidence>
<dbReference type="EMBL" id="UINC01032261">
    <property type="protein sequence ID" value="SVB19629.1"/>
    <property type="molecule type" value="Genomic_DNA"/>
</dbReference>
<name>A0A382C199_9ZZZZ</name>
<dbReference type="Pfam" id="PF07690">
    <property type="entry name" value="MFS_1"/>
    <property type="match status" value="1"/>
</dbReference>
<feature type="transmembrane region" description="Helical" evidence="1">
    <location>
        <begin position="93"/>
        <end position="111"/>
    </location>
</feature>
<feature type="transmembrane region" description="Helical" evidence="1">
    <location>
        <begin position="20"/>
        <end position="46"/>
    </location>
</feature>
<dbReference type="PANTHER" id="PTHR11360">
    <property type="entry name" value="MONOCARBOXYLATE TRANSPORTER"/>
    <property type="match status" value="1"/>
</dbReference>
<protein>
    <recommendedName>
        <fullName evidence="2">Major facilitator superfamily (MFS) profile domain-containing protein</fullName>
    </recommendedName>
</protein>
<feature type="transmembrane region" description="Helical" evidence="1">
    <location>
        <begin position="117"/>
        <end position="144"/>
    </location>
</feature>
<dbReference type="InterPro" id="IPR050327">
    <property type="entry name" value="Proton-linked_MCT"/>
</dbReference>
<keyword evidence="1" id="KW-0812">Transmembrane</keyword>
<dbReference type="AlphaFoldDB" id="A0A382C199"/>
<dbReference type="GO" id="GO:0022857">
    <property type="term" value="F:transmembrane transporter activity"/>
    <property type="evidence" value="ECO:0007669"/>
    <property type="project" value="InterPro"/>
</dbReference>
<keyword evidence="1" id="KW-1133">Transmembrane helix</keyword>
<evidence type="ECO:0000259" key="2">
    <source>
        <dbReference type="PROSITE" id="PS50850"/>
    </source>
</evidence>
<proteinExistence type="predicted"/>
<dbReference type="InterPro" id="IPR011701">
    <property type="entry name" value="MFS"/>
</dbReference>
<dbReference type="Gene3D" id="1.20.1250.20">
    <property type="entry name" value="MFS general substrate transporter like domains"/>
    <property type="match status" value="1"/>
</dbReference>
<dbReference type="InterPro" id="IPR036259">
    <property type="entry name" value="MFS_trans_sf"/>
</dbReference>
<dbReference type="PROSITE" id="PS50850">
    <property type="entry name" value="MFS"/>
    <property type="match status" value="1"/>
</dbReference>
<dbReference type="InterPro" id="IPR020846">
    <property type="entry name" value="MFS_dom"/>
</dbReference>
<feature type="transmembrane region" description="Helical" evidence="1">
    <location>
        <begin position="58"/>
        <end position="81"/>
    </location>
</feature>
<organism evidence="3">
    <name type="scientific">marine metagenome</name>
    <dbReference type="NCBI Taxonomy" id="408172"/>
    <lineage>
        <taxon>unclassified sequences</taxon>
        <taxon>metagenomes</taxon>
        <taxon>ecological metagenomes</taxon>
    </lineage>
</organism>